<evidence type="ECO:0000313" key="1">
    <source>
        <dbReference type="EMBL" id="NBH61342.1"/>
    </source>
</evidence>
<protein>
    <submittedName>
        <fullName evidence="1">Uncharacterized protein</fullName>
    </submittedName>
</protein>
<keyword evidence="2" id="KW-1185">Reference proteome</keyword>
<dbReference type="AlphaFoldDB" id="A0A845QGU6"/>
<sequence>MAPSGFGISTLRTGGGLYFLVRRTKGLPTASFRFHLTMDTLAVQLYTSSLPRRVRVFHPLERAHGAQTKTAAKRISLAAVFSPSTSYFKSNAKCCIKRHRLFSILKAKILRRKLDCISRLISLHVDL</sequence>
<gene>
    <name evidence="1" type="ORF">D0435_06720</name>
</gene>
<proteinExistence type="predicted"/>
<accession>A0A845QGU6</accession>
<comment type="caution">
    <text evidence="1">The sequence shown here is derived from an EMBL/GenBank/DDBJ whole genome shotgun (WGS) entry which is preliminary data.</text>
</comment>
<organism evidence="1 2">
    <name type="scientific">Anaerotruncus colihominis</name>
    <dbReference type="NCBI Taxonomy" id="169435"/>
    <lineage>
        <taxon>Bacteria</taxon>
        <taxon>Bacillati</taxon>
        <taxon>Bacillota</taxon>
        <taxon>Clostridia</taxon>
        <taxon>Eubacteriales</taxon>
        <taxon>Oscillospiraceae</taxon>
        <taxon>Anaerotruncus</taxon>
    </lineage>
</organism>
<reference evidence="1 2" key="1">
    <citation type="submission" date="2018-08" db="EMBL/GenBank/DDBJ databases">
        <title>Murine metabolic-syndrome-specific gut microbial biobank.</title>
        <authorList>
            <person name="Liu C."/>
        </authorList>
    </citation>
    <scope>NUCLEOTIDE SEQUENCE [LARGE SCALE GENOMIC DNA]</scope>
    <source>
        <strain evidence="1 2">28</strain>
    </source>
</reference>
<evidence type="ECO:0000313" key="2">
    <source>
        <dbReference type="Proteomes" id="UP000446866"/>
    </source>
</evidence>
<name>A0A845QGU6_9FIRM</name>
<dbReference type="EMBL" id="QXWK01000011">
    <property type="protein sequence ID" value="NBH61342.1"/>
    <property type="molecule type" value="Genomic_DNA"/>
</dbReference>
<dbReference type="Proteomes" id="UP000446866">
    <property type="component" value="Unassembled WGS sequence"/>
</dbReference>